<dbReference type="STRING" id="79200.A0A164YA61"/>
<dbReference type="Gramene" id="KZM94208">
    <property type="protein sequence ID" value="KZM94208"/>
    <property type="gene ID" value="DCAR_017451"/>
</dbReference>
<evidence type="ECO:0000313" key="4">
    <source>
        <dbReference type="Proteomes" id="UP000077755"/>
    </source>
</evidence>
<dbReference type="PANTHER" id="PTHR31169:SF8">
    <property type="entry name" value="ZINC-FINGER DOMAIN OF MONOAMINE-OXIDASE A REPRESSOR R1 PROTEIN"/>
    <property type="match status" value="1"/>
</dbReference>
<dbReference type="EMBL" id="CP093347">
    <property type="protein sequence ID" value="WOH00318.1"/>
    <property type="molecule type" value="Genomic_DNA"/>
</dbReference>
<keyword evidence="1" id="KW-0175">Coiled coil</keyword>
<organism evidence="2">
    <name type="scientific">Daucus carota subsp. sativus</name>
    <name type="common">Carrot</name>
    <dbReference type="NCBI Taxonomy" id="79200"/>
    <lineage>
        <taxon>Eukaryota</taxon>
        <taxon>Viridiplantae</taxon>
        <taxon>Streptophyta</taxon>
        <taxon>Embryophyta</taxon>
        <taxon>Tracheophyta</taxon>
        <taxon>Spermatophyta</taxon>
        <taxon>Magnoliopsida</taxon>
        <taxon>eudicotyledons</taxon>
        <taxon>Gunneridae</taxon>
        <taxon>Pentapetalae</taxon>
        <taxon>asterids</taxon>
        <taxon>campanulids</taxon>
        <taxon>Apiales</taxon>
        <taxon>Apiaceae</taxon>
        <taxon>Apioideae</taxon>
        <taxon>Scandiceae</taxon>
        <taxon>Daucinae</taxon>
        <taxon>Daucus</taxon>
        <taxon>Daucus sect. Daucus</taxon>
    </lineage>
</organism>
<gene>
    <name evidence="2" type="ORF">DCAR_017451</name>
    <name evidence="3" type="ORF">DCAR_0519677</name>
</gene>
<dbReference type="Proteomes" id="UP000077755">
    <property type="component" value="Chromosome 5"/>
</dbReference>
<proteinExistence type="predicted"/>
<dbReference type="GO" id="GO:0005634">
    <property type="term" value="C:nucleus"/>
    <property type="evidence" value="ECO:0007669"/>
    <property type="project" value="TreeGrafter"/>
</dbReference>
<dbReference type="AlphaFoldDB" id="A0A164YA61"/>
<dbReference type="PANTHER" id="PTHR31169">
    <property type="entry name" value="OS05G0300700 PROTEIN"/>
    <property type="match status" value="1"/>
</dbReference>
<evidence type="ECO:0000313" key="2">
    <source>
        <dbReference type="EMBL" id="KZM94208.1"/>
    </source>
</evidence>
<keyword evidence="4" id="KW-1185">Reference proteome</keyword>
<name>A0A164YA61_DAUCS</name>
<accession>A0A164YA61</accession>
<feature type="coiled-coil region" evidence="1">
    <location>
        <begin position="28"/>
        <end position="55"/>
    </location>
</feature>
<protein>
    <submittedName>
        <fullName evidence="2">Uncharacterized protein</fullName>
    </submittedName>
</protein>
<sequence>MNFSKLFLETKRIRDWINNQESKFAQKAKQAKKKVLAAKDKVKSLKQKLADELAKAITAKDGSSLSISEHDEIVSQIKCEAAQAHKEMLESMNMAPKGNSYPTHHSPAVGSLIQRLGFKHTLFTIGCIMDCWIVT</sequence>
<evidence type="ECO:0000256" key="1">
    <source>
        <dbReference type="SAM" id="Coils"/>
    </source>
</evidence>
<reference evidence="2" key="1">
    <citation type="journal article" date="2016" name="Nat. Genet.">
        <title>A high-quality carrot genome assembly provides new insights into carotenoid accumulation and asterid genome evolution.</title>
        <authorList>
            <person name="Iorizzo M."/>
            <person name="Ellison S."/>
            <person name="Senalik D."/>
            <person name="Zeng P."/>
            <person name="Satapoomin P."/>
            <person name="Huang J."/>
            <person name="Bowman M."/>
            <person name="Iovene M."/>
            <person name="Sanseverino W."/>
            <person name="Cavagnaro P."/>
            <person name="Yildiz M."/>
            <person name="Macko-Podgorni A."/>
            <person name="Moranska E."/>
            <person name="Grzebelus E."/>
            <person name="Grzebelus D."/>
            <person name="Ashrafi H."/>
            <person name="Zheng Z."/>
            <person name="Cheng S."/>
            <person name="Spooner D."/>
            <person name="Van Deynze A."/>
            <person name="Simon P."/>
        </authorList>
    </citation>
    <scope>NUCLEOTIDE SEQUENCE [LARGE SCALE GENOMIC DNA]</scope>
    <source>
        <tissue evidence="2">Leaf</tissue>
    </source>
</reference>
<dbReference type="GO" id="GO:0006355">
    <property type="term" value="P:regulation of DNA-templated transcription"/>
    <property type="evidence" value="ECO:0007669"/>
    <property type="project" value="InterPro"/>
</dbReference>
<evidence type="ECO:0000313" key="3">
    <source>
        <dbReference type="EMBL" id="WOH00318.1"/>
    </source>
</evidence>
<dbReference type="InterPro" id="IPR040221">
    <property type="entry name" value="CDCA7/CDA7L"/>
</dbReference>
<dbReference type="EMBL" id="LNRQ01000005">
    <property type="protein sequence ID" value="KZM94208.1"/>
    <property type="molecule type" value="Genomic_DNA"/>
</dbReference>
<reference evidence="3" key="2">
    <citation type="submission" date="2022-03" db="EMBL/GenBank/DDBJ databases">
        <title>Draft title - Genomic analysis of global carrot germplasm unveils the trajectory of domestication and the origin of high carotenoid orange carrot.</title>
        <authorList>
            <person name="Iorizzo M."/>
            <person name="Ellison S."/>
            <person name="Senalik D."/>
            <person name="Macko-Podgorni A."/>
            <person name="Grzebelus D."/>
            <person name="Bostan H."/>
            <person name="Rolling W."/>
            <person name="Curaba J."/>
            <person name="Simon P."/>
        </authorList>
    </citation>
    <scope>NUCLEOTIDE SEQUENCE</scope>
    <source>
        <tissue evidence="3">Leaf</tissue>
    </source>
</reference>